<dbReference type="PANTHER" id="PTHR11328">
    <property type="entry name" value="MAJOR FACILITATOR SUPERFAMILY DOMAIN-CONTAINING PROTEIN"/>
    <property type="match status" value="1"/>
</dbReference>
<dbReference type="CDD" id="cd17491">
    <property type="entry name" value="MFS_MFSD12"/>
    <property type="match status" value="1"/>
</dbReference>
<reference evidence="5" key="1">
    <citation type="submission" date="2025-08" db="UniProtKB">
        <authorList>
            <consortium name="RefSeq"/>
        </authorList>
    </citation>
    <scope>IDENTIFICATION</scope>
    <source>
        <tissue evidence="5">Tentacle</tissue>
    </source>
</reference>
<feature type="transmembrane region" description="Helical" evidence="3">
    <location>
        <begin position="416"/>
        <end position="438"/>
    </location>
</feature>
<feature type="transmembrane region" description="Helical" evidence="3">
    <location>
        <begin position="20"/>
        <end position="42"/>
    </location>
</feature>
<keyword evidence="3" id="KW-0472">Membrane</keyword>
<dbReference type="FunFam" id="1.20.1250.20:FF:000206">
    <property type="entry name" value="Major facilitator superfamily domain containing 12"/>
    <property type="match status" value="1"/>
</dbReference>
<feature type="transmembrane region" description="Helical" evidence="3">
    <location>
        <begin position="382"/>
        <end position="404"/>
    </location>
</feature>
<evidence type="ECO:0000313" key="5">
    <source>
        <dbReference type="RefSeq" id="XP_031554630.1"/>
    </source>
</evidence>
<dbReference type="AlphaFoldDB" id="A0A6P8HPM9"/>
<sequence>MASIGTPLKELNALSWRTRICYSFGHILNDLCAATWFTYLLIYMKNIVQFSSAAAGTLLLLGQIFDAVFTPFVAFEMDKTRNWKYGSRKNWHLAGSVVLASAFPFVFNLCIRCGNAEHWAMFFYYVPFIFLLQLGWGCAQISHLSLIPELADSLHDKCELNAGRYAATVASNIFVFIITWIMLDSGKEASDPNQLSTSDATAFMYVVFIVVGVGLFFVTIFHIGVKERPRDASHEFATKSSRRSASNWVMWFKVPLFYQTAIMYMCVRLIVNITQVYIPMYTLETLHLTKDKIAIMPLIVYVSGFVSTFLSKPLNKYIGRKGVFLCGLITIFAVCIWMWFLPPRNAQVYGVSVLIGVGGSTLLVTALTMLADLIGENVETGAFVYGAMSFMDKMSNGIVVQIIQALYPKKPNAGGFYYKQIMVFVAGTAALVALITLLTTLRKKSTDHIIQGSGQKSISTDDERQCLLPSSSEHSLTTSLGYSWSLLHLKGPLTPYEPFISHSQPENTDETIQLNSGRQHQDYSVNESRSIAS</sequence>
<dbReference type="PANTHER" id="PTHR11328:SF28">
    <property type="entry name" value="MAJOR FACILITATOR SUPERFAMILY DOMAIN-CONTAINING PROTEIN 12"/>
    <property type="match status" value="1"/>
</dbReference>
<feature type="transmembrane region" description="Helical" evidence="3">
    <location>
        <begin position="322"/>
        <end position="340"/>
    </location>
</feature>
<accession>A0A6P8HPM9</accession>
<dbReference type="Proteomes" id="UP000515163">
    <property type="component" value="Unplaced"/>
</dbReference>
<dbReference type="GO" id="GO:0005886">
    <property type="term" value="C:plasma membrane"/>
    <property type="evidence" value="ECO:0007669"/>
    <property type="project" value="TreeGrafter"/>
</dbReference>
<feature type="compositionally biased region" description="Polar residues" evidence="2">
    <location>
        <begin position="501"/>
        <end position="533"/>
    </location>
</feature>
<feature type="region of interest" description="Disordered" evidence="2">
    <location>
        <begin position="498"/>
        <end position="533"/>
    </location>
</feature>
<organism evidence="4 5">
    <name type="scientific">Actinia tenebrosa</name>
    <name type="common">Australian red waratah sea anemone</name>
    <dbReference type="NCBI Taxonomy" id="6105"/>
    <lineage>
        <taxon>Eukaryota</taxon>
        <taxon>Metazoa</taxon>
        <taxon>Cnidaria</taxon>
        <taxon>Anthozoa</taxon>
        <taxon>Hexacorallia</taxon>
        <taxon>Actiniaria</taxon>
        <taxon>Actiniidae</taxon>
        <taxon>Actinia</taxon>
    </lineage>
</organism>
<feature type="transmembrane region" description="Helical" evidence="3">
    <location>
        <begin position="162"/>
        <end position="183"/>
    </location>
</feature>
<evidence type="ECO:0000256" key="2">
    <source>
        <dbReference type="SAM" id="MobiDB-lite"/>
    </source>
</evidence>
<feature type="transmembrane region" description="Helical" evidence="3">
    <location>
        <begin position="203"/>
        <end position="225"/>
    </location>
</feature>
<proteinExistence type="inferred from homology"/>
<keyword evidence="3" id="KW-0812">Transmembrane</keyword>
<dbReference type="RefSeq" id="XP_031554630.1">
    <property type="nucleotide sequence ID" value="XM_031698770.1"/>
</dbReference>
<keyword evidence="4" id="KW-1185">Reference proteome</keyword>
<dbReference type="OrthoDB" id="5953442at2759"/>
<evidence type="ECO:0000256" key="3">
    <source>
        <dbReference type="SAM" id="Phobius"/>
    </source>
</evidence>
<dbReference type="Pfam" id="PF13347">
    <property type="entry name" value="MFS_2"/>
    <property type="match status" value="1"/>
</dbReference>
<feature type="transmembrane region" description="Helical" evidence="3">
    <location>
        <begin position="346"/>
        <end position="370"/>
    </location>
</feature>
<dbReference type="FunFam" id="1.20.1250.20:FF:000431">
    <property type="entry name" value="Predicted protein"/>
    <property type="match status" value="1"/>
</dbReference>
<protein>
    <submittedName>
        <fullName evidence="5">Major facilitator superfamily domain-containing protein 12-like isoform X1</fullName>
    </submittedName>
</protein>
<dbReference type="SUPFAM" id="SSF103473">
    <property type="entry name" value="MFS general substrate transporter"/>
    <property type="match status" value="1"/>
</dbReference>
<feature type="transmembrane region" description="Helical" evidence="3">
    <location>
        <begin position="248"/>
        <end position="273"/>
    </location>
</feature>
<dbReference type="FunCoup" id="A0A6P8HPM9">
    <property type="interactions" value="407"/>
</dbReference>
<name>A0A6P8HPM9_ACTTE</name>
<feature type="transmembrane region" description="Helical" evidence="3">
    <location>
        <begin position="119"/>
        <end position="141"/>
    </location>
</feature>
<gene>
    <name evidence="5" type="primary">LOC116291594</name>
</gene>
<dbReference type="GO" id="GO:0008643">
    <property type="term" value="P:carbohydrate transport"/>
    <property type="evidence" value="ECO:0007669"/>
    <property type="project" value="InterPro"/>
</dbReference>
<dbReference type="Gene3D" id="1.20.1250.20">
    <property type="entry name" value="MFS general substrate transporter like domains"/>
    <property type="match status" value="2"/>
</dbReference>
<feature type="transmembrane region" description="Helical" evidence="3">
    <location>
        <begin position="293"/>
        <end position="310"/>
    </location>
</feature>
<feature type="transmembrane region" description="Helical" evidence="3">
    <location>
        <begin position="90"/>
        <end position="107"/>
    </location>
</feature>
<feature type="transmembrane region" description="Helical" evidence="3">
    <location>
        <begin position="48"/>
        <end position="69"/>
    </location>
</feature>
<dbReference type="InterPro" id="IPR036259">
    <property type="entry name" value="MFS_trans_sf"/>
</dbReference>
<dbReference type="KEGG" id="aten:116291594"/>
<comment type="similarity">
    <text evidence="1">Belongs to the major facilitator superfamily.</text>
</comment>
<dbReference type="InterPro" id="IPR039672">
    <property type="entry name" value="MFS_2"/>
</dbReference>
<dbReference type="GO" id="GO:0015293">
    <property type="term" value="F:symporter activity"/>
    <property type="evidence" value="ECO:0007669"/>
    <property type="project" value="InterPro"/>
</dbReference>
<keyword evidence="3" id="KW-1133">Transmembrane helix</keyword>
<dbReference type="InParanoid" id="A0A6P8HPM9"/>
<evidence type="ECO:0000256" key="1">
    <source>
        <dbReference type="ARBA" id="ARBA00008335"/>
    </source>
</evidence>
<dbReference type="GeneID" id="116291594"/>
<evidence type="ECO:0000313" key="4">
    <source>
        <dbReference type="Proteomes" id="UP000515163"/>
    </source>
</evidence>